<dbReference type="EMBL" id="PGOL01002876">
    <property type="protein sequence ID" value="PKI44517.1"/>
    <property type="molecule type" value="Genomic_DNA"/>
</dbReference>
<reference evidence="4 6" key="3">
    <citation type="submission" date="2017-11" db="EMBL/GenBank/DDBJ databases">
        <title>De-novo sequencing of pomegranate (Punica granatum L.) genome.</title>
        <authorList>
            <person name="Akparov Z."/>
            <person name="Amiraslanov A."/>
            <person name="Hajiyeva S."/>
            <person name="Abbasov M."/>
            <person name="Kaur K."/>
            <person name="Hamwieh A."/>
            <person name="Solovyev V."/>
            <person name="Salamov A."/>
            <person name="Braich B."/>
            <person name="Kosarev P."/>
            <person name="Mahmoud A."/>
            <person name="Hajiyev E."/>
            <person name="Babayeva S."/>
            <person name="Izzatullayeva V."/>
            <person name="Mammadov A."/>
            <person name="Mammadov A."/>
            <person name="Sharifova S."/>
            <person name="Ojaghi J."/>
            <person name="Eynullazada K."/>
            <person name="Bayramov B."/>
            <person name="Abdulazimova A."/>
            <person name="Shahmuradov I."/>
        </authorList>
    </citation>
    <scope>NUCLEOTIDE SEQUENCE [LARGE SCALE GENOMIC DNA]</scope>
    <source>
        <strain evidence="4">AG2017</strain>
        <strain evidence="6">cv. AG2017</strain>
        <tissue evidence="4">Leaf</tissue>
    </source>
</reference>
<feature type="compositionally biased region" description="Basic and acidic residues" evidence="1">
    <location>
        <begin position="47"/>
        <end position="60"/>
    </location>
</feature>
<dbReference type="GeneID" id="116209027"/>
<accession>A0A218WCP0</accession>
<reference evidence="3" key="2">
    <citation type="submission" date="2017-06" db="EMBL/GenBank/DDBJ databases">
        <title>The pomegranate genome and the genomics of punicalagin biosynthesis.</title>
        <authorList>
            <person name="Xu C."/>
        </authorList>
    </citation>
    <scope>NUCLEOTIDE SEQUENCE [LARGE SCALE GENOMIC DNA]</scope>
    <source>
        <tissue evidence="3">Fresh leaf</tissue>
    </source>
</reference>
<evidence type="ECO:0000313" key="4">
    <source>
        <dbReference type="EMBL" id="PKI44517.1"/>
    </source>
</evidence>
<feature type="signal peptide" evidence="2">
    <location>
        <begin position="1"/>
        <end position="19"/>
    </location>
</feature>
<evidence type="ECO:0000313" key="6">
    <source>
        <dbReference type="Proteomes" id="UP000233551"/>
    </source>
</evidence>
<evidence type="ECO:0000256" key="2">
    <source>
        <dbReference type="SAM" id="SignalP"/>
    </source>
</evidence>
<evidence type="ECO:0000313" key="3">
    <source>
        <dbReference type="EMBL" id="OWM70426.1"/>
    </source>
</evidence>
<dbReference type="Proteomes" id="UP000197138">
    <property type="component" value="Unassembled WGS sequence"/>
</dbReference>
<comment type="caution">
    <text evidence="3">The sequence shown here is derived from an EMBL/GenBank/DDBJ whole genome shotgun (WGS) entry which is preliminary data.</text>
</comment>
<proteinExistence type="predicted"/>
<evidence type="ECO:0000313" key="5">
    <source>
        <dbReference type="Proteomes" id="UP000197138"/>
    </source>
</evidence>
<name>A0A218WCP0_PUNGR</name>
<feature type="chain" id="PRO_5014071641" evidence="2">
    <location>
        <begin position="20"/>
        <end position="123"/>
    </location>
</feature>
<reference evidence="5" key="1">
    <citation type="journal article" date="2017" name="Plant J.">
        <title>The pomegranate (Punica granatum L.) genome and the genomics of punicalagin biosynthesis.</title>
        <authorList>
            <person name="Qin G."/>
            <person name="Xu C."/>
            <person name="Ming R."/>
            <person name="Tang H."/>
            <person name="Guyot R."/>
            <person name="Kramer E.M."/>
            <person name="Hu Y."/>
            <person name="Yi X."/>
            <person name="Qi Y."/>
            <person name="Xu X."/>
            <person name="Gao Z."/>
            <person name="Pan H."/>
            <person name="Jian J."/>
            <person name="Tian Y."/>
            <person name="Yue Z."/>
            <person name="Xu Y."/>
        </authorList>
    </citation>
    <scope>NUCLEOTIDE SEQUENCE [LARGE SCALE GENOMIC DNA]</scope>
    <source>
        <strain evidence="5">cv. Dabenzi</strain>
    </source>
</reference>
<keyword evidence="6" id="KW-1185">Reference proteome</keyword>
<sequence length="123" mass="13445">MSRIIILVALLGLVAAAAADFAAEPPHFRHRPRHEHMMPPVGAPRSFPEHKLLHDSEHGPGPRPGPFVHPPRMAGAPDHMAHHHHGAHPPMMEHGHGPNGKVMPPSHAPQMHPHHHDPLAPAY</sequence>
<organism evidence="3 5">
    <name type="scientific">Punica granatum</name>
    <name type="common">Pomegranate</name>
    <dbReference type="NCBI Taxonomy" id="22663"/>
    <lineage>
        <taxon>Eukaryota</taxon>
        <taxon>Viridiplantae</taxon>
        <taxon>Streptophyta</taxon>
        <taxon>Embryophyta</taxon>
        <taxon>Tracheophyta</taxon>
        <taxon>Spermatophyta</taxon>
        <taxon>Magnoliopsida</taxon>
        <taxon>eudicotyledons</taxon>
        <taxon>Gunneridae</taxon>
        <taxon>Pentapetalae</taxon>
        <taxon>rosids</taxon>
        <taxon>malvids</taxon>
        <taxon>Myrtales</taxon>
        <taxon>Lythraceae</taxon>
        <taxon>Punica</taxon>
    </lineage>
</organism>
<dbReference type="EMBL" id="MTKT01004619">
    <property type="protein sequence ID" value="OWM70426.1"/>
    <property type="molecule type" value="Genomic_DNA"/>
</dbReference>
<protein>
    <submittedName>
        <fullName evidence="3">Uncharacterized protein</fullName>
    </submittedName>
</protein>
<feature type="region of interest" description="Disordered" evidence="1">
    <location>
        <begin position="30"/>
        <end position="123"/>
    </location>
</feature>
<gene>
    <name evidence="3" type="ORF">CDL15_Pgr011902</name>
    <name evidence="4" type="ORF">CRG98_035104</name>
</gene>
<keyword evidence="2" id="KW-0732">Signal</keyword>
<dbReference type="AlphaFoldDB" id="A0A218WCP0"/>
<evidence type="ECO:0000256" key="1">
    <source>
        <dbReference type="SAM" id="MobiDB-lite"/>
    </source>
</evidence>
<dbReference type="Proteomes" id="UP000233551">
    <property type="component" value="Unassembled WGS sequence"/>
</dbReference>